<accession>A0A0F9C0A0</accession>
<proteinExistence type="predicted"/>
<gene>
    <name evidence="2" type="ORF">LCGC14_2726460</name>
</gene>
<feature type="transmembrane region" description="Helical" evidence="1">
    <location>
        <begin position="175"/>
        <end position="194"/>
    </location>
</feature>
<name>A0A0F9C0A0_9ZZZZ</name>
<sequence length="428" mass="50789">FLLTLKEGSIVNMLSNETKLRKTMFLNFKNKNIITRGIILSGITMAHPLYGVYYIIFYFLFELFFFIILLKREKTNLKLKIINMGRFFLKLISIFSIFLVMMLPYLIYYSFYSGLPLLGDYLFYFKPLYLFNPLTGIAKIGEFFFNLAEFLLTKTVIQDIEYSVSNVFFGNMVHFYWIFGAGIIFVVIGIFIPVNKFFQLNKKQRYLVRFIKFTFILTVLIYILNEIIYIFPSINAFMDIYLIRLIELFSGFWVILFVFPFVFIIILVKRSICKIKLNGKIANKRRIENIIEKKPIKRITNVFLIMSLISLSGVYYTINYPRTSEWTRYYFADSQTDVVLFAGNYFNENRLYAENVLLVENQDGEYIHFLSALIQVENLEKIYYTFDCNSTHYLNSTDYIEFKGDIDFMNVSYVLFNVKFTDADFQTN</sequence>
<organism evidence="2">
    <name type="scientific">marine sediment metagenome</name>
    <dbReference type="NCBI Taxonomy" id="412755"/>
    <lineage>
        <taxon>unclassified sequences</taxon>
        <taxon>metagenomes</taxon>
        <taxon>ecological metagenomes</taxon>
    </lineage>
</organism>
<evidence type="ECO:0000313" key="2">
    <source>
        <dbReference type="EMBL" id="KKK90101.1"/>
    </source>
</evidence>
<dbReference type="AlphaFoldDB" id="A0A0F9C0A0"/>
<keyword evidence="1" id="KW-0812">Transmembrane</keyword>
<protein>
    <submittedName>
        <fullName evidence="2">Uncharacterized protein</fullName>
    </submittedName>
</protein>
<feature type="transmembrane region" description="Helical" evidence="1">
    <location>
        <begin position="51"/>
        <end position="70"/>
    </location>
</feature>
<feature type="transmembrane region" description="Helical" evidence="1">
    <location>
        <begin position="206"/>
        <end position="231"/>
    </location>
</feature>
<feature type="transmembrane region" description="Helical" evidence="1">
    <location>
        <begin position="251"/>
        <end position="268"/>
    </location>
</feature>
<evidence type="ECO:0000256" key="1">
    <source>
        <dbReference type="SAM" id="Phobius"/>
    </source>
</evidence>
<feature type="non-terminal residue" evidence="2">
    <location>
        <position position="1"/>
    </location>
</feature>
<reference evidence="2" key="1">
    <citation type="journal article" date="2015" name="Nature">
        <title>Complex archaea that bridge the gap between prokaryotes and eukaryotes.</title>
        <authorList>
            <person name="Spang A."/>
            <person name="Saw J.H."/>
            <person name="Jorgensen S.L."/>
            <person name="Zaremba-Niedzwiedzka K."/>
            <person name="Martijn J."/>
            <person name="Lind A.E."/>
            <person name="van Eijk R."/>
            <person name="Schleper C."/>
            <person name="Guy L."/>
            <person name="Ettema T.J."/>
        </authorList>
    </citation>
    <scope>NUCLEOTIDE SEQUENCE</scope>
</reference>
<feature type="non-terminal residue" evidence="2">
    <location>
        <position position="428"/>
    </location>
</feature>
<keyword evidence="1" id="KW-1133">Transmembrane helix</keyword>
<dbReference type="EMBL" id="LAZR01049244">
    <property type="protein sequence ID" value="KKK90101.1"/>
    <property type="molecule type" value="Genomic_DNA"/>
</dbReference>
<comment type="caution">
    <text evidence="2">The sequence shown here is derived from an EMBL/GenBank/DDBJ whole genome shotgun (WGS) entry which is preliminary data.</text>
</comment>
<feature type="transmembrane region" description="Helical" evidence="1">
    <location>
        <begin position="299"/>
        <end position="318"/>
    </location>
</feature>
<feature type="transmembrane region" description="Helical" evidence="1">
    <location>
        <begin position="91"/>
        <end position="111"/>
    </location>
</feature>
<keyword evidence="1" id="KW-0472">Membrane</keyword>